<dbReference type="GO" id="GO:0016226">
    <property type="term" value="P:iron-sulfur cluster assembly"/>
    <property type="evidence" value="ECO:0007669"/>
    <property type="project" value="TreeGrafter"/>
</dbReference>
<protein>
    <submittedName>
        <fullName evidence="2">Uncharacterized protein</fullName>
    </submittedName>
</protein>
<evidence type="ECO:0000256" key="1">
    <source>
        <dbReference type="SAM" id="Phobius"/>
    </source>
</evidence>
<keyword evidence="3" id="KW-1185">Reference proteome</keyword>
<sequence length="320" mass="37630">MNISKQLNSHIPKSQHYIRESLYTLIFTINQLVIAAGLEKFIIYSLKNGQLKFLGQVIQNDIIFSLCQIKCSNSILSGNIDGDIKIWHHTGLYHSKYLMKLQKHNSKISNIIMNKDEDQIYSCSTSIIVIDKKQQYKYCQNILQNTTSIRCMSLHESQNKLIVCGLEKQIIILQQDPLDLKWNKIQKINIKINGERLCFINDNQFVFQQYLKNQIQIFEFNYSTKQFQQSKEIKILNISNKCNFGFQMQFCKETQILINKNTQFVNIFKITSKNEFIIISQIDFDTSKIFGSMSEDGKYLITWDDKSRCVQLWELIDLHF</sequence>
<dbReference type="OrthoDB" id="307781at2759"/>
<dbReference type="PANTHER" id="PTHR19920">
    <property type="entry name" value="WD40 PROTEIN CIAO1"/>
    <property type="match status" value="1"/>
</dbReference>
<dbReference type="SMART" id="SM00320">
    <property type="entry name" value="WD40"/>
    <property type="match status" value="3"/>
</dbReference>
<comment type="caution">
    <text evidence="2">The sequence shown here is derived from an EMBL/GenBank/DDBJ whole genome shotgun (WGS) entry which is preliminary data.</text>
</comment>
<reference evidence="2" key="1">
    <citation type="submission" date="2021-01" db="EMBL/GenBank/DDBJ databases">
        <authorList>
            <consortium name="Genoscope - CEA"/>
            <person name="William W."/>
        </authorList>
    </citation>
    <scope>NUCLEOTIDE SEQUENCE</scope>
</reference>
<organism evidence="2 3">
    <name type="scientific">Paramecium pentaurelia</name>
    <dbReference type="NCBI Taxonomy" id="43138"/>
    <lineage>
        <taxon>Eukaryota</taxon>
        <taxon>Sar</taxon>
        <taxon>Alveolata</taxon>
        <taxon>Ciliophora</taxon>
        <taxon>Intramacronucleata</taxon>
        <taxon>Oligohymenophorea</taxon>
        <taxon>Peniculida</taxon>
        <taxon>Parameciidae</taxon>
        <taxon>Paramecium</taxon>
    </lineage>
</organism>
<dbReference type="GO" id="GO:0097361">
    <property type="term" value="C:cytosolic [4Fe-4S] assembly targeting complex"/>
    <property type="evidence" value="ECO:0007669"/>
    <property type="project" value="TreeGrafter"/>
</dbReference>
<proteinExistence type="predicted"/>
<dbReference type="AlphaFoldDB" id="A0A8S1XS63"/>
<dbReference type="InterPro" id="IPR001680">
    <property type="entry name" value="WD40_rpt"/>
</dbReference>
<dbReference type="EMBL" id="CAJJDO010000134">
    <property type="protein sequence ID" value="CAD8203518.1"/>
    <property type="molecule type" value="Genomic_DNA"/>
</dbReference>
<evidence type="ECO:0000313" key="2">
    <source>
        <dbReference type="EMBL" id="CAD8203518.1"/>
    </source>
</evidence>
<keyword evidence="1" id="KW-1133">Transmembrane helix</keyword>
<gene>
    <name evidence="2" type="ORF">PPENT_87.1.T1340039</name>
</gene>
<evidence type="ECO:0000313" key="3">
    <source>
        <dbReference type="Proteomes" id="UP000689195"/>
    </source>
</evidence>
<dbReference type="PANTHER" id="PTHR19920:SF0">
    <property type="entry name" value="CYTOSOLIC IRON-SULFUR PROTEIN ASSEMBLY PROTEIN CIAO1-RELATED"/>
    <property type="match status" value="1"/>
</dbReference>
<feature type="transmembrane region" description="Helical" evidence="1">
    <location>
        <begin position="21"/>
        <end position="38"/>
    </location>
</feature>
<keyword evidence="1" id="KW-0812">Transmembrane</keyword>
<accession>A0A8S1XS63</accession>
<keyword evidence="1" id="KW-0472">Membrane</keyword>
<name>A0A8S1XS63_9CILI</name>
<dbReference type="Proteomes" id="UP000689195">
    <property type="component" value="Unassembled WGS sequence"/>
</dbReference>